<accession>A0A3B0WS64</accession>
<dbReference type="InterPro" id="IPR038678">
    <property type="entry name" value="Spondin_N_sf"/>
</dbReference>
<evidence type="ECO:0000313" key="2">
    <source>
        <dbReference type="EMBL" id="VAW55303.1"/>
    </source>
</evidence>
<evidence type="ECO:0000259" key="1">
    <source>
        <dbReference type="Pfam" id="PF06468"/>
    </source>
</evidence>
<dbReference type="Gene3D" id="2.60.40.2130">
    <property type="entry name" value="F-spondin domain"/>
    <property type="match status" value="1"/>
</dbReference>
<protein>
    <recommendedName>
        <fullName evidence="1">Spondin domain-containing protein</fullName>
    </recommendedName>
</protein>
<sequence>MFIPMRKALQTAAIGSLLLASSVASAGDRVYDVTITNLTNSINFTPILVASTRRGVTIFETGSAASAGLTVIAESGDASVLAATLSADEAADVQNSGGLLGPGESVTVEIITKSHVRHISVASMMLPTNDGFIAIQNIKAPKKGSKTIYSPGYDAGTEPNDEVCANIPGPTCGGEGSSPEVDGEGYVHINRGIHGIGDLAADVYDWRNPVAKITITRK</sequence>
<gene>
    <name evidence="2" type="ORF">MNBD_GAMMA05-2399</name>
</gene>
<organism evidence="2">
    <name type="scientific">hydrothermal vent metagenome</name>
    <dbReference type="NCBI Taxonomy" id="652676"/>
    <lineage>
        <taxon>unclassified sequences</taxon>
        <taxon>metagenomes</taxon>
        <taxon>ecological metagenomes</taxon>
    </lineage>
</organism>
<proteinExistence type="predicted"/>
<dbReference type="NCBIfam" id="NF038123">
    <property type="entry name" value="NF038123_dom"/>
    <property type="match status" value="1"/>
</dbReference>
<name>A0A3B0WS64_9ZZZZ</name>
<reference evidence="2" key="1">
    <citation type="submission" date="2018-06" db="EMBL/GenBank/DDBJ databases">
        <authorList>
            <person name="Zhirakovskaya E."/>
        </authorList>
    </citation>
    <scope>NUCLEOTIDE SEQUENCE</scope>
</reference>
<dbReference type="InterPro" id="IPR009465">
    <property type="entry name" value="Spondin_N"/>
</dbReference>
<dbReference type="EMBL" id="UOFE01000048">
    <property type="protein sequence ID" value="VAW55303.1"/>
    <property type="molecule type" value="Genomic_DNA"/>
</dbReference>
<feature type="domain" description="Spondin" evidence="1">
    <location>
        <begin position="43"/>
        <end position="141"/>
    </location>
</feature>
<dbReference type="AlphaFoldDB" id="A0A3B0WS64"/>
<dbReference type="Pfam" id="PF06468">
    <property type="entry name" value="Spond_N"/>
    <property type="match status" value="1"/>
</dbReference>